<dbReference type="SUPFAM" id="SSF55874">
    <property type="entry name" value="ATPase domain of HSP90 chaperone/DNA topoisomerase II/histidine kinase"/>
    <property type="match status" value="1"/>
</dbReference>
<evidence type="ECO:0000256" key="4">
    <source>
        <dbReference type="SAM" id="MobiDB-lite"/>
    </source>
</evidence>
<evidence type="ECO:0000313" key="6">
    <source>
        <dbReference type="EMBL" id="TKD05129.1"/>
    </source>
</evidence>
<keyword evidence="6" id="KW-0418">Kinase</keyword>
<gene>
    <name evidence="6" type="ORF">E8A74_21530</name>
</gene>
<keyword evidence="7" id="KW-1185">Reference proteome</keyword>
<name>A0A4U1J9N7_9BACT</name>
<keyword evidence="6" id="KW-0808">Transferase</keyword>
<dbReference type="OrthoDB" id="9806130at2"/>
<dbReference type="PANTHER" id="PTHR43547:SF2">
    <property type="entry name" value="HYBRID SIGNAL TRANSDUCTION HISTIDINE KINASE C"/>
    <property type="match status" value="1"/>
</dbReference>
<comment type="catalytic activity">
    <reaction evidence="1">
        <text>ATP + protein L-histidine = ADP + protein N-phospho-L-histidine.</text>
        <dbReference type="EC" id="2.7.13.3"/>
    </reaction>
</comment>
<dbReference type="Gene3D" id="3.30.565.10">
    <property type="entry name" value="Histidine kinase-like ATPase, C-terminal domain"/>
    <property type="match status" value="1"/>
</dbReference>
<dbReference type="RefSeq" id="WP_136930936.1">
    <property type="nucleotide sequence ID" value="NZ_SSMQ01000022.1"/>
</dbReference>
<proteinExistence type="predicted"/>
<evidence type="ECO:0000259" key="5">
    <source>
        <dbReference type="PROSITE" id="PS50109"/>
    </source>
</evidence>
<dbReference type="AlphaFoldDB" id="A0A4U1J9N7"/>
<keyword evidence="3" id="KW-0597">Phosphoprotein</keyword>
<dbReference type="GO" id="GO:0000155">
    <property type="term" value="F:phosphorelay sensor kinase activity"/>
    <property type="evidence" value="ECO:0007669"/>
    <property type="project" value="InterPro"/>
</dbReference>
<evidence type="ECO:0000256" key="3">
    <source>
        <dbReference type="ARBA" id="ARBA00022553"/>
    </source>
</evidence>
<dbReference type="PROSITE" id="PS50109">
    <property type="entry name" value="HIS_KIN"/>
    <property type="match status" value="1"/>
</dbReference>
<dbReference type="PANTHER" id="PTHR43547">
    <property type="entry name" value="TWO-COMPONENT HISTIDINE KINASE"/>
    <property type="match status" value="1"/>
</dbReference>
<evidence type="ECO:0000313" key="7">
    <source>
        <dbReference type="Proteomes" id="UP000309215"/>
    </source>
</evidence>
<comment type="caution">
    <text evidence="6">The sequence shown here is derived from an EMBL/GenBank/DDBJ whole genome shotgun (WGS) entry which is preliminary data.</text>
</comment>
<sequence>MKLARRIEPSYEALAARLAEAQEENTRLRQENERLAQERAEREAAEEEARQEMRTFFALIAHQLKSPLLPLEVSLMTLARALERGTSVPPDTFPRTMRQARRLGRLIEALLVDLPRIEDGSLRVAALSFDLREPVRRAVGEARLMLESRTFTLHEPASPVRVRGDPERVEQIVASLVENAVKYSPPEAPIGVRVISEDAASAVVIVEDRGIGIPARELGQVFTKFYRGSNAPSYLYRGLGVGLYLAHHLATLCRGRLSVESVEGQGTICRLCIPLDA</sequence>
<protein>
    <recommendedName>
        <fullName evidence="2">histidine kinase</fullName>
        <ecNumber evidence="2">2.7.13.3</ecNumber>
    </recommendedName>
</protein>
<dbReference type="Pfam" id="PF02518">
    <property type="entry name" value="HATPase_c"/>
    <property type="match status" value="1"/>
</dbReference>
<dbReference type="CDD" id="cd00075">
    <property type="entry name" value="HATPase"/>
    <property type="match status" value="1"/>
</dbReference>
<dbReference type="InterPro" id="IPR005467">
    <property type="entry name" value="His_kinase_dom"/>
</dbReference>
<dbReference type="InterPro" id="IPR036097">
    <property type="entry name" value="HisK_dim/P_sf"/>
</dbReference>
<accession>A0A4U1J9N7</accession>
<dbReference type="EC" id="2.7.13.3" evidence="2"/>
<feature type="compositionally biased region" description="Basic and acidic residues" evidence="4">
    <location>
        <begin position="24"/>
        <end position="47"/>
    </location>
</feature>
<dbReference type="SMART" id="SM00387">
    <property type="entry name" value="HATPase_c"/>
    <property type="match status" value="1"/>
</dbReference>
<reference evidence="6 7" key="1">
    <citation type="submission" date="2019-04" db="EMBL/GenBank/DDBJ databases">
        <authorList>
            <person name="Li Y."/>
            <person name="Wang J."/>
        </authorList>
    </citation>
    <scope>NUCLEOTIDE SEQUENCE [LARGE SCALE GENOMIC DNA]</scope>
    <source>
        <strain evidence="6 7">DSM 14668</strain>
    </source>
</reference>
<dbReference type="InterPro" id="IPR003594">
    <property type="entry name" value="HATPase_dom"/>
</dbReference>
<dbReference type="PRINTS" id="PR00344">
    <property type="entry name" value="BCTRLSENSOR"/>
</dbReference>
<feature type="domain" description="Histidine kinase" evidence="5">
    <location>
        <begin position="59"/>
        <end position="277"/>
    </location>
</feature>
<evidence type="ECO:0000256" key="1">
    <source>
        <dbReference type="ARBA" id="ARBA00000085"/>
    </source>
</evidence>
<dbReference type="InterPro" id="IPR036890">
    <property type="entry name" value="HATPase_C_sf"/>
</dbReference>
<evidence type="ECO:0000256" key="2">
    <source>
        <dbReference type="ARBA" id="ARBA00012438"/>
    </source>
</evidence>
<dbReference type="Proteomes" id="UP000309215">
    <property type="component" value="Unassembled WGS sequence"/>
</dbReference>
<dbReference type="InterPro" id="IPR004358">
    <property type="entry name" value="Sig_transdc_His_kin-like_C"/>
</dbReference>
<dbReference type="EMBL" id="SSMQ01000022">
    <property type="protein sequence ID" value="TKD05129.1"/>
    <property type="molecule type" value="Genomic_DNA"/>
</dbReference>
<organism evidence="6 7">
    <name type="scientific">Polyangium fumosum</name>
    <dbReference type="NCBI Taxonomy" id="889272"/>
    <lineage>
        <taxon>Bacteria</taxon>
        <taxon>Pseudomonadati</taxon>
        <taxon>Myxococcota</taxon>
        <taxon>Polyangia</taxon>
        <taxon>Polyangiales</taxon>
        <taxon>Polyangiaceae</taxon>
        <taxon>Polyangium</taxon>
    </lineage>
</organism>
<dbReference type="InterPro" id="IPR003661">
    <property type="entry name" value="HisK_dim/P_dom"/>
</dbReference>
<dbReference type="CDD" id="cd00082">
    <property type="entry name" value="HisKA"/>
    <property type="match status" value="1"/>
</dbReference>
<dbReference type="Gene3D" id="1.10.287.130">
    <property type="match status" value="1"/>
</dbReference>
<feature type="region of interest" description="Disordered" evidence="4">
    <location>
        <begin position="21"/>
        <end position="47"/>
    </location>
</feature>
<dbReference type="SUPFAM" id="SSF47384">
    <property type="entry name" value="Homodimeric domain of signal transducing histidine kinase"/>
    <property type="match status" value="1"/>
</dbReference>